<proteinExistence type="predicted"/>
<evidence type="ECO:0000313" key="3">
    <source>
        <dbReference type="Proteomes" id="UP001159363"/>
    </source>
</evidence>
<reference evidence="2 3" key="1">
    <citation type="submission" date="2023-02" db="EMBL/GenBank/DDBJ databases">
        <title>LHISI_Scaffold_Assembly.</title>
        <authorList>
            <person name="Stuart O.P."/>
            <person name="Cleave R."/>
            <person name="Magrath M.J.L."/>
            <person name="Mikheyev A.S."/>
        </authorList>
    </citation>
    <scope>NUCLEOTIDE SEQUENCE [LARGE SCALE GENOMIC DNA]</scope>
    <source>
        <strain evidence="2">Daus_M_001</strain>
        <tissue evidence="2">Leg muscle</tissue>
    </source>
</reference>
<accession>A0ABQ9H1A7</accession>
<evidence type="ECO:0000313" key="2">
    <source>
        <dbReference type="EMBL" id="KAJ8878060.1"/>
    </source>
</evidence>
<organism evidence="2 3">
    <name type="scientific">Dryococelus australis</name>
    <dbReference type="NCBI Taxonomy" id="614101"/>
    <lineage>
        <taxon>Eukaryota</taxon>
        <taxon>Metazoa</taxon>
        <taxon>Ecdysozoa</taxon>
        <taxon>Arthropoda</taxon>
        <taxon>Hexapoda</taxon>
        <taxon>Insecta</taxon>
        <taxon>Pterygota</taxon>
        <taxon>Neoptera</taxon>
        <taxon>Polyneoptera</taxon>
        <taxon>Phasmatodea</taxon>
        <taxon>Verophasmatodea</taxon>
        <taxon>Anareolatae</taxon>
        <taxon>Phasmatidae</taxon>
        <taxon>Eurycanthinae</taxon>
        <taxon>Dryococelus</taxon>
    </lineage>
</organism>
<dbReference type="Proteomes" id="UP001159363">
    <property type="component" value="Chromosome 7"/>
</dbReference>
<gene>
    <name evidence="2" type="ORF">PR048_022523</name>
</gene>
<sequence>MLVGSFCGTSIHLSGFLFHQQEAILPVEDMSSSIATRVANSLYHKAITRGEKTVRERNAPMSVQTNVGLGCRCLLGGREGGRLLKRVERRKHPCSHYWSQHSVAPEPPFSYYSKKRYIVAFLLFLPFPSSSDITPTPPSITCSHLFSGSSWQGTRLHPNPLTLDEKYSSSGATPHASRAQDIFLHQRARLELEFSFEQSRHFFPHPLPNLPLGCRHCLARAVEGKVPTRYRPPPPKPLFARGVFAASRQCGPFRHYYIVAINTVEIWKMCIFLSLDRAEFFHGVAVHLPSAQTYERVLKVTTYDGAKPMAVKRGEYGAAQVCKGEGNGRPPRENTLTSGIVGHDSHMRRSGGDPTRNRTRLALVRGEQSSHCTTVDFLKSVPVVNCLYSTHLHTFGICGGVVGRVLAFHMGEPGSIPVGVAPGRCHWMAGFLGDLPPPLNSDAAPHSHRFALIGVTRHRCEEPPRSHHFTHF</sequence>
<evidence type="ECO:0000256" key="1">
    <source>
        <dbReference type="SAM" id="MobiDB-lite"/>
    </source>
</evidence>
<protein>
    <submittedName>
        <fullName evidence="2">Uncharacterized protein</fullName>
    </submittedName>
</protein>
<comment type="caution">
    <text evidence="2">The sequence shown here is derived from an EMBL/GenBank/DDBJ whole genome shotgun (WGS) entry which is preliminary data.</text>
</comment>
<feature type="region of interest" description="Disordered" evidence="1">
    <location>
        <begin position="322"/>
        <end position="356"/>
    </location>
</feature>
<keyword evidence="3" id="KW-1185">Reference proteome</keyword>
<name>A0ABQ9H1A7_9NEOP</name>
<dbReference type="EMBL" id="JARBHB010000008">
    <property type="protein sequence ID" value="KAJ8878060.1"/>
    <property type="molecule type" value="Genomic_DNA"/>
</dbReference>